<dbReference type="SUPFAM" id="SSF50985">
    <property type="entry name" value="RCC1/BLIP-II"/>
    <property type="match status" value="1"/>
</dbReference>
<evidence type="ECO:0000259" key="1">
    <source>
        <dbReference type="PROSITE" id="PS50097"/>
    </source>
</evidence>
<dbReference type="InterPro" id="IPR009091">
    <property type="entry name" value="RCC1/BLIP-II"/>
</dbReference>
<dbReference type="Pfam" id="PF00651">
    <property type="entry name" value="BTB"/>
    <property type="match status" value="1"/>
</dbReference>
<dbReference type="Gene3D" id="2.130.10.30">
    <property type="entry name" value="Regulator of chromosome condensation 1/beta-lactamase-inhibitor protein II"/>
    <property type="match status" value="1"/>
</dbReference>
<accession>A0A226E9N9</accession>
<dbReference type="PROSITE" id="PS50097">
    <property type="entry name" value="BTB"/>
    <property type="match status" value="1"/>
</dbReference>
<dbReference type="SMART" id="SM00225">
    <property type="entry name" value="BTB"/>
    <property type="match status" value="1"/>
</dbReference>
<dbReference type="Proteomes" id="UP000198287">
    <property type="component" value="Unassembled WGS sequence"/>
</dbReference>
<dbReference type="SUPFAM" id="SSF54695">
    <property type="entry name" value="POZ domain"/>
    <property type="match status" value="1"/>
</dbReference>
<comment type="caution">
    <text evidence="2">The sequence shown here is derived from an EMBL/GenBank/DDBJ whole genome shotgun (WGS) entry which is preliminary data.</text>
</comment>
<dbReference type="AlphaFoldDB" id="A0A226E9N9"/>
<name>A0A226E9N9_FOLCA</name>
<dbReference type="EMBL" id="LNIX01000005">
    <property type="protein sequence ID" value="OXA53551.1"/>
    <property type="molecule type" value="Genomic_DNA"/>
</dbReference>
<evidence type="ECO:0000313" key="3">
    <source>
        <dbReference type="Proteomes" id="UP000198287"/>
    </source>
</evidence>
<dbReference type="OrthoDB" id="5311681at2759"/>
<keyword evidence="3" id="KW-1185">Reference proteome</keyword>
<sequence length="1103" mass="125109">MGSPTLSNGIIPTEDKLKFWTVFRTVGAEGEDILKTAKLVHVHDKEGFVVTSMDETYHFIHGGFGDAKITKILELCGVRVKEFIIGSINLAITENGLLYSWCSEFRSADTPIDKQMKQLGRFSYFVKDGCTPTQVVGLRKRKVRKVALQGVGKGRVVALTVGGAVYHWGTIGGITILAPRLMDKEQWDFAMGRDFWKVTSVGCSFGANFVLTDQGQPEGHGAIVMTSTVKGVEFFVLTVLDVFLDGDFRNRHHFDTYFLAGISKIAIISTCDEPTYFLAGISKIAIISTCDDPVTVWAIFRFGVCANDPQNLLLGAGLSIKKIATTRRTICALTAGGQVYSWRVNKSDGNPAWSTIPLVNVQFKDVQDIESCWMEDVCLVESKDNVRFACYLGNQIVRIFSYSTIPMNQCTAQICQKSYRTIVVANEGRNVTFSDDLWKSKEDMDVTFSLEGKTISAHKWVLTRRSEYFQKMFSGNWSETEGSLIEIKDTKYDIFQALLFHIYHRRVTFSVDETDNICDLMKLADCYCDEKARRSCEEILVRNISADNAFVLMQKAALANASYLEGEVIKFILDNRLIDKTSVQDLTDMLDLLGKETFRKLNLKLQISENMEPRTPSPSPEQEALQNPIILQKIFQTKRLPVKNLRLVCQSWNQIILSLPEPKLCFDLMNPHGSGDPLNCCTTAPLELVCLKMEPKLARCILDEASHSKRICSSASRLLHVCPIFSQVIEEIVFTFVDEDLIWTMYETLQNFCPNLKKIYFQVYGMRQDYARSQNMAPFWIRPKLTSIEIYGYDFGGRNDFLFLKMVQMIINAAPNLTRFVYRGDRYPDLSHCGKIKSIMIDMSFMNLAHISSCAGANGLNKMLDQVKTHLQVLVMDNVVSLYDKEDDLDVTEGIDLVAEIAFKIPKMPSLIKFENQLVDGFTCGDNLEDICTARLPSLETLKLGKSYPYYFPSNLDDLLKRAIQSKNLFSGVKNLVLTDVRDVESINGLGQVFTNLQSFSILNWESYGKETEKKFAHAIQWVACCDDLPPTLKTFDLQVFPWLQEVGAVSRGVERMKMFLGVIKRNKLPHVTIKYVKFTEEVWQWMDPFIRDNQIPIKFEIE</sequence>
<evidence type="ECO:0000313" key="2">
    <source>
        <dbReference type="EMBL" id="OXA53551.1"/>
    </source>
</evidence>
<dbReference type="Gene3D" id="3.30.710.10">
    <property type="entry name" value="Potassium Channel Kv1.1, Chain A"/>
    <property type="match status" value="1"/>
</dbReference>
<dbReference type="InterPro" id="IPR011333">
    <property type="entry name" value="SKP1/BTB/POZ_sf"/>
</dbReference>
<feature type="domain" description="BTB" evidence="1">
    <location>
        <begin position="444"/>
        <end position="511"/>
    </location>
</feature>
<dbReference type="InterPro" id="IPR000210">
    <property type="entry name" value="BTB/POZ_dom"/>
</dbReference>
<organism evidence="2 3">
    <name type="scientific">Folsomia candida</name>
    <name type="common">Springtail</name>
    <dbReference type="NCBI Taxonomy" id="158441"/>
    <lineage>
        <taxon>Eukaryota</taxon>
        <taxon>Metazoa</taxon>
        <taxon>Ecdysozoa</taxon>
        <taxon>Arthropoda</taxon>
        <taxon>Hexapoda</taxon>
        <taxon>Collembola</taxon>
        <taxon>Entomobryomorpha</taxon>
        <taxon>Isotomoidea</taxon>
        <taxon>Isotomidae</taxon>
        <taxon>Proisotominae</taxon>
        <taxon>Folsomia</taxon>
    </lineage>
</organism>
<reference evidence="2 3" key="1">
    <citation type="submission" date="2015-12" db="EMBL/GenBank/DDBJ databases">
        <title>The genome of Folsomia candida.</title>
        <authorList>
            <person name="Faddeeva A."/>
            <person name="Derks M.F."/>
            <person name="Anvar Y."/>
            <person name="Smit S."/>
            <person name="Van Straalen N."/>
            <person name="Roelofs D."/>
        </authorList>
    </citation>
    <scope>NUCLEOTIDE SEQUENCE [LARGE SCALE GENOMIC DNA]</scope>
    <source>
        <strain evidence="2 3">VU population</strain>
        <tissue evidence="2">Whole body</tissue>
    </source>
</reference>
<gene>
    <name evidence="2" type="ORF">Fcan01_10547</name>
</gene>
<dbReference type="PANTHER" id="PTHR24413">
    <property type="entry name" value="SPECKLE-TYPE POZ PROTEIN"/>
    <property type="match status" value="1"/>
</dbReference>
<protein>
    <submittedName>
        <fullName evidence="2">RCC1 and BTB domain-containing protein 1</fullName>
    </submittedName>
</protein>
<proteinExistence type="predicted"/>